<dbReference type="GO" id="GO:0046872">
    <property type="term" value="F:metal ion binding"/>
    <property type="evidence" value="ECO:0007669"/>
    <property type="project" value="UniProtKB-KW"/>
</dbReference>
<feature type="binding site" evidence="8">
    <location>
        <position position="156"/>
    </location>
    <ligand>
        <name>[4Fe-4S] cluster</name>
        <dbReference type="ChEBI" id="CHEBI:49883"/>
        <label>2</label>
        <note>4Fe-4S-S-AdoMet</note>
    </ligand>
</feature>
<dbReference type="FunFam" id="3.80.30.20:FF:000001">
    <property type="entry name" value="tRNA-2-methylthio-N(6)-dimethylallyladenosine synthase 2"/>
    <property type="match status" value="1"/>
</dbReference>
<dbReference type="InterPro" id="IPR007197">
    <property type="entry name" value="rSAM"/>
</dbReference>
<dbReference type="EC" id="2.8.4.4" evidence="8"/>
<dbReference type="GO" id="GO:0005829">
    <property type="term" value="C:cytosol"/>
    <property type="evidence" value="ECO:0007669"/>
    <property type="project" value="TreeGrafter"/>
</dbReference>
<dbReference type="PROSITE" id="PS51918">
    <property type="entry name" value="RADICAL_SAM"/>
    <property type="match status" value="1"/>
</dbReference>
<dbReference type="NCBIfam" id="TIGR01125">
    <property type="entry name" value="30S ribosomal protein S12 methylthiotransferase RimO"/>
    <property type="match status" value="1"/>
</dbReference>
<comment type="function">
    <text evidence="8">Catalyzes the methylthiolation of an aspartic acid residue of ribosomal protein uS12.</text>
</comment>
<dbReference type="PANTHER" id="PTHR43837:SF1">
    <property type="entry name" value="RIBOSOMAL PROTEIN US12 METHYLTHIOTRANSFERASE RIMO"/>
    <property type="match status" value="1"/>
</dbReference>
<comment type="subcellular location">
    <subcellularLocation>
        <location evidence="8">Cytoplasm</location>
    </subcellularLocation>
</comment>
<dbReference type="Pfam" id="PF04055">
    <property type="entry name" value="Radical_SAM"/>
    <property type="match status" value="1"/>
</dbReference>
<feature type="binding site" evidence="8">
    <location>
        <position position="152"/>
    </location>
    <ligand>
        <name>[4Fe-4S] cluster</name>
        <dbReference type="ChEBI" id="CHEBI:49883"/>
        <label>2</label>
        <note>4Fe-4S-S-AdoMet</note>
    </ligand>
</feature>
<dbReference type="SFLD" id="SFLDS00029">
    <property type="entry name" value="Radical_SAM"/>
    <property type="match status" value="1"/>
</dbReference>
<evidence type="ECO:0000256" key="2">
    <source>
        <dbReference type="ARBA" id="ARBA00022490"/>
    </source>
</evidence>
<dbReference type="KEGG" id="ttf:THTE_0822"/>
<evidence type="ECO:0000259" key="10">
    <source>
        <dbReference type="PROSITE" id="PS51449"/>
    </source>
</evidence>
<dbReference type="InterPro" id="IPR006638">
    <property type="entry name" value="Elp3/MiaA/NifB-like_rSAM"/>
</dbReference>
<evidence type="ECO:0000256" key="1">
    <source>
        <dbReference type="ARBA" id="ARBA00022485"/>
    </source>
</evidence>
<dbReference type="GO" id="GO:0006400">
    <property type="term" value="P:tRNA modification"/>
    <property type="evidence" value="ECO:0007669"/>
    <property type="project" value="InterPro"/>
</dbReference>
<evidence type="ECO:0000313" key="13">
    <source>
        <dbReference type="Proteomes" id="UP000215086"/>
    </source>
</evidence>
<dbReference type="InterPro" id="IPR002792">
    <property type="entry name" value="TRAM_dom"/>
</dbReference>
<dbReference type="HAMAP" id="MF_01865">
    <property type="entry name" value="MTTase_RimO"/>
    <property type="match status" value="1"/>
</dbReference>
<evidence type="ECO:0000256" key="7">
    <source>
        <dbReference type="ARBA" id="ARBA00023014"/>
    </source>
</evidence>
<feature type="binding site" evidence="8">
    <location>
        <position position="6"/>
    </location>
    <ligand>
        <name>[4Fe-4S] cluster</name>
        <dbReference type="ChEBI" id="CHEBI:49883"/>
        <label>1</label>
    </ligand>
</feature>
<dbReference type="InterPro" id="IPR038135">
    <property type="entry name" value="Methylthiotransferase_N_sf"/>
</dbReference>
<feature type="domain" description="MTTase N-terminal" evidence="10">
    <location>
        <begin position="1"/>
        <end position="113"/>
    </location>
</feature>
<dbReference type="InterPro" id="IPR005839">
    <property type="entry name" value="Methylthiotransferase"/>
</dbReference>
<dbReference type="InterPro" id="IPR013848">
    <property type="entry name" value="Methylthiotransferase_N"/>
</dbReference>
<keyword evidence="5 8" id="KW-0479">Metal-binding</keyword>
<keyword evidence="13" id="KW-1185">Reference proteome</keyword>
<dbReference type="InterPro" id="IPR023404">
    <property type="entry name" value="rSAM_horseshoe"/>
</dbReference>
<name>A0A286RBS5_9BACT</name>
<keyword evidence="12" id="KW-0687">Ribonucleoprotein</keyword>
<evidence type="ECO:0000259" key="11">
    <source>
        <dbReference type="PROSITE" id="PS51918"/>
    </source>
</evidence>
<evidence type="ECO:0000313" key="12">
    <source>
        <dbReference type="EMBL" id="ASV73424.1"/>
    </source>
</evidence>
<dbReference type="GO" id="GO:0035599">
    <property type="term" value="F:aspartic acid methylthiotransferase activity"/>
    <property type="evidence" value="ECO:0007669"/>
    <property type="project" value="TreeGrafter"/>
</dbReference>
<evidence type="ECO:0000256" key="4">
    <source>
        <dbReference type="ARBA" id="ARBA00022691"/>
    </source>
</evidence>
<keyword evidence="4 8" id="KW-0949">S-adenosyl-L-methionine</keyword>
<organism evidence="12 13">
    <name type="scientific">Thermogutta terrifontis</name>
    <dbReference type="NCBI Taxonomy" id="1331910"/>
    <lineage>
        <taxon>Bacteria</taxon>
        <taxon>Pseudomonadati</taxon>
        <taxon>Planctomycetota</taxon>
        <taxon>Planctomycetia</taxon>
        <taxon>Pirellulales</taxon>
        <taxon>Thermoguttaceae</taxon>
        <taxon>Thermogutta</taxon>
    </lineage>
</organism>
<comment type="catalytic activity">
    <reaction evidence="8">
        <text>L-aspartate(89)-[ribosomal protein uS12]-hydrogen + (sulfur carrier)-SH + AH2 + 2 S-adenosyl-L-methionine = 3-methylsulfanyl-L-aspartate(89)-[ribosomal protein uS12]-hydrogen + (sulfur carrier)-H + 5'-deoxyadenosine + L-methionine + A + S-adenosyl-L-homocysteine + 2 H(+)</text>
        <dbReference type="Rhea" id="RHEA:37087"/>
        <dbReference type="Rhea" id="RHEA-COMP:10460"/>
        <dbReference type="Rhea" id="RHEA-COMP:10461"/>
        <dbReference type="Rhea" id="RHEA-COMP:14737"/>
        <dbReference type="Rhea" id="RHEA-COMP:14739"/>
        <dbReference type="ChEBI" id="CHEBI:13193"/>
        <dbReference type="ChEBI" id="CHEBI:15378"/>
        <dbReference type="ChEBI" id="CHEBI:17319"/>
        <dbReference type="ChEBI" id="CHEBI:17499"/>
        <dbReference type="ChEBI" id="CHEBI:29917"/>
        <dbReference type="ChEBI" id="CHEBI:29961"/>
        <dbReference type="ChEBI" id="CHEBI:57844"/>
        <dbReference type="ChEBI" id="CHEBI:57856"/>
        <dbReference type="ChEBI" id="CHEBI:59789"/>
        <dbReference type="ChEBI" id="CHEBI:64428"/>
        <dbReference type="ChEBI" id="CHEBI:73599"/>
        <dbReference type="EC" id="2.8.4.4"/>
    </reaction>
</comment>
<dbReference type="Proteomes" id="UP000215086">
    <property type="component" value="Chromosome"/>
</dbReference>
<dbReference type="InterPro" id="IPR005840">
    <property type="entry name" value="Ribosomal_uS12_MeSTrfase_RimO"/>
</dbReference>
<dbReference type="NCBIfam" id="TIGR00089">
    <property type="entry name" value="MiaB/RimO family radical SAM methylthiotransferase"/>
    <property type="match status" value="1"/>
</dbReference>
<dbReference type="GO" id="GO:0051539">
    <property type="term" value="F:4 iron, 4 sulfur cluster binding"/>
    <property type="evidence" value="ECO:0007669"/>
    <property type="project" value="UniProtKB-UniRule"/>
</dbReference>
<dbReference type="AlphaFoldDB" id="A0A286RBS5"/>
<dbReference type="EMBL" id="CP018477">
    <property type="protein sequence ID" value="ASV73424.1"/>
    <property type="molecule type" value="Genomic_DNA"/>
</dbReference>
<dbReference type="Pfam" id="PF18693">
    <property type="entry name" value="TRAM_2"/>
    <property type="match status" value="1"/>
</dbReference>
<dbReference type="Gene3D" id="3.80.30.20">
    <property type="entry name" value="tm_1862 like domain"/>
    <property type="match status" value="1"/>
</dbReference>
<accession>A0A286RBS5</accession>
<evidence type="ECO:0000256" key="6">
    <source>
        <dbReference type="ARBA" id="ARBA00023004"/>
    </source>
</evidence>
<dbReference type="Pfam" id="PF00919">
    <property type="entry name" value="UPF0004"/>
    <property type="match status" value="1"/>
</dbReference>
<dbReference type="CDD" id="cd01335">
    <property type="entry name" value="Radical_SAM"/>
    <property type="match status" value="1"/>
</dbReference>
<evidence type="ECO:0000259" key="9">
    <source>
        <dbReference type="PROSITE" id="PS50926"/>
    </source>
</evidence>
<keyword evidence="7 8" id="KW-0411">Iron-sulfur</keyword>
<keyword evidence="12" id="KW-0689">Ribosomal protein</keyword>
<feature type="domain" description="TRAM" evidence="9">
    <location>
        <begin position="371"/>
        <end position="439"/>
    </location>
</feature>
<dbReference type="SFLD" id="SFLDG01082">
    <property type="entry name" value="B12-binding_domain_containing"/>
    <property type="match status" value="1"/>
</dbReference>
<dbReference type="InterPro" id="IPR012340">
    <property type="entry name" value="NA-bd_OB-fold"/>
</dbReference>
<dbReference type="GO" id="GO:0103039">
    <property type="term" value="F:protein methylthiotransferase activity"/>
    <property type="evidence" value="ECO:0007669"/>
    <property type="project" value="UniProtKB-EC"/>
</dbReference>
<dbReference type="PROSITE" id="PS51449">
    <property type="entry name" value="MTTASE_N"/>
    <property type="match status" value="1"/>
</dbReference>
<protein>
    <recommendedName>
        <fullName evidence="8">Ribosomal protein uS12 methylthiotransferase RimO</fullName>
        <shortName evidence="8">uS12 MTTase</shortName>
        <shortName evidence="8">uS12 methylthiotransferase</shortName>
        <ecNumber evidence="8">2.8.4.4</ecNumber>
    </recommendedName>
    <alternativeName>
        <fullName evidence="8">Ribosomal protein uS12 (aspartate-C(3))-methylthiotransferase</fullName>
    </alternativeName>
    <alternativeName>
        <fullName evidence="8">Ribosome maturation factor RimO</fullName>
    </alternativeName>
</protein>
<evidence type="ECO:0000256" key="5">
    <source>
        <dbReference type="ARBA" id="ARBA00022723"/>
    </source>
</evidence>
<dbReference type="InterPro" id="IPR020612">
    <property type="entry name" value="Methylthiotransferase_CS"/>
</dbReference>
<sequence length="446" mass="50772">MIALGCPKNLVDGERILGLLRDAGWELEPNPERADVVVVNTCGFLRSAREESFEAIEEMLKLKKRGKIRGVIVAGCLAERDRDALLDRFPEVDQVIGVFSRDEITRAIARIESGIQEQRTIFQPASVVPLDDRRRLRVTPRHLAYLKISEGCDRLCTFCTIPHIRGRHVSKPMELILAEARELAADGVKELVIVAQDTTYYGMDLVGRPLLAELLSQLREIPGFTWIRLMYLYPMYFTDELIGVLREGGPIIPYLDLPLQHINDTILRRMKRRVTRAETEALLARLRESIPQLVLRTTMIVGFPGETEAQFQELVEFVRKQRFERLGVFEYSREPGTPAARLKDHLPRRVIRARREYLMEVQQEIAFEWARSQVGRKMTVLLDQRHPDQKDVWLGRTYADAPEIDGAVYVTGRNLSPGQFVECEIVAAEGYDLVAAPLAEDAAVAS</sequence>
<dbReference type="PROSITE" id="PS50926">
    <property type="entry name" value="TRAM"/>
    <property type="match status" value="1"/>
</dbReference>
<comment type="cofactor">
    <cofactor evidence="8">
        <name>[4Fe-4S] cluster</name>
        <dbReference type="ChEBI" id="CHEBI:49883"/>
    </cofactor>
    <text evidence="8">Binds 2 [4Fe-4S] clusters. One cluster is coordinated with 3 cysteines and an exchangeable S-adenosyl-L-methionine.</text>
</comment>
<dbReference type="SFLD" id="SFLDG01061">
    <property type="entry name" value="methylthiotransferase"/>
    <property type="match status" value="1"/>
</dbReference>
<dbReference type="SUPFAM" id="SSF102114">
    <property type="entry name" value="Radical SAM enzymes"/>
    <property type="match status" value="1"/>
</dbReference>
<dbReference type="SMART" id="SM00729">
    <property type="entry name" value="Elp3"/>
    <property type="match status" value="1"/>
</dbReference>
<feature type="domain" description="Radical SAM core" evidence="11">
    <location>
        <begin position="138"/>
        <end position="368"/>
    </location>
</feature>
<evidence type="ECO:0000256" key="3">
    <source>
        <dbReference type="ARBA" id="ARBA00022679"/>
    </source>
</evidence>
<dbReference type="PANTHER" id="PTHR43837">
    <property type="entry name" value="RIBOSOMAL PROTEIN S12 METHYLTHIOTRANSFERASE RIMO"/>
    <property type="match status" value="1"/>
</dbReference>
<dbReference type="Gene3D" id="2.40.50.140">
    <property type="entry name" value="Nucleic acid-binding proteins"/>
    <property type="match status" value="1"/>
</dbReference>
<gene>
    <name evidence="8" type="primary">rimO</name>
    <name evidence="12" type="ORF">THTE_0822</name>
</gene>
<keyword evidence="1 8" id="KW-0004">4Fe-4S</keyword>
<evidence type="ECO:0000256" key="8">
    <source>
        <dbReference type="HAMAP-Rule" id="MF_01865"/>
    </source>
</evidence>
<reference evidence="12 13" key="1">
    <citation type="journal article" name="Front. Microbiol.">
        <title>Sugar Metabolism of the First Thermophilic Planctomycete Thermogutta terrifontis: Comparative Genomic and Transcriptomic Approaches.</title>
        <authorList>
            <person name="Elcheninov A.G."/>
            <person name="Menzel P."/>
            <person name="Gudbergsdottir S.R."/>
            <person name="Slesarev A.I."/>
            <person name="Kadnikov V.V."/>
            <person name="Krogh A."/>
            <person name="Bonch-Osmolovskaya E.A."/>
            <person name="Peng X."/>
            <person name="Kublanov I.V."/>
        </authorList>
    </citation>
    <scope>NUCLEOTIDE SEQUENCE [LARGE SCALE GENOMIC DNA]</scope>
    <source>
        <strain evidence="12 13">R1</strain>
    </source>
</reference>
<keyword evidence="3 8" id="KW-0808">Transferase</keyword>
<dbReference type="SFLD" id="SFLDF00274">
    <property type="entry name" value="ribosomal_protein_S12_methylth"/>
    <property type="match status" value="1"/>
</dbReference>
<dbReference type="GO" id="GO:0005840">
    <property type="term" value="C:ribosome"/>
    <property type="evidence" value="ECO:0007669"/>
    <property type="project" value="UniProtKB-KW"/>
</dbReference>
<feature type="binding site" evidence="8">
    <location>
        <position position="76"/>
    </location>
    <ligand>
        <name>[4Fe-4S] cluster</name>
        <dbReference type="ChEBI" id="CHEBI:49883"/>
        <label>1</label>
    </ligand>
</feature>
<dbReference type="Gene3D" id="3.40.50.12160">
    <property type="entry name" value="Methylthiotransferase, N-terminal domain"/>
    <property type="match status" value="1"/>
</dbReference>
<proteinExistence type="inferred from homology"/>
<feature type="binding site" evidence="8">
    <location>
        <position position="159"/>
    </location>
    <ligand>
        <name>[4Fe-4S] cluster</name>
        <dbReference type="ChEBI" id="CHEBI:49883"/>
        <label>2</label>
        <note>4Fe-4S-S-AdoMet</note>
    </ligand>
</feature>
<dbReference type="PROSITE" id="PS01278">
    <property type="entry name" value="MTTASE_RADICAL"/>
    <property type="match status" value="1"/>
</dbReference>
<comment type="similarity">
    <text evidence="8">Belongs to the methylthiotransferase family. RimO subfamily.</text>
</comment>
<feature type="binding site" evidence="8">
    <location>
        <position position="42"/>
    </location>
    <ligand>
        <name>[4Fe-4S] cluster</name>
        <dbReference type="ChEBI" id="CHEBI:49883"/>
        <label>1</label>
    </ligand>
</feature>
<keyword evidence="2 8" id="KW-0963">Cytoplasm</keyword>
<dbReference type="InterPro" id="IPR058240">
    <property type="entry name" value="rSAM_sf"/>
</dbReference>
<keyword evidence="6 8" id="KW-0408">Iron</keyword>